<accession>Q5AUX3</accession>
<dbReference type="InterPro" id="IPR050383">
    <property type="entry name" value="GlyoxalaseI/FosfomycinResist"/>
</dbReference>
<proteinExistence type="predicted"/>
<dbReference type="Proteomes" id="UP000000560">
    <property type="component" value="Chromosome II"/>
</dbReference>
<keyword evidence="3" id="KW-1185">Reference proteome</keyword>
<dbReference type="InParanoid" id="Q5AUX3"/>
<dbReference type="SUPFAM" id="SSF54593">
    <property type="entry name" value="Glyoxalase/Bleomycin resistance protein/Dihydroxybiphenyl dioxygenase"/>
    <property type="match status" value="1"/>
</dbReference>
<dbReference type="CDD" id="cd08354">
    <property type="entry name" value="VOC_like"/>
    <property type="match status" value="1"/>
</dbReference>
<evidence type="ECO:0000313" key="3">
    <source>
        <dbReference type="Proteomes" id="UP000000560"/>
    </source>
</evidence>
<gene>
    <name evidence="2" type="ORF">ANIA_07907</name>
</gene>
<dbReference type="eggNOG" id="ENOG502S6T6">
    <property type="taxonomic scope" value="Eukaryota"/>
</dbReference>
<name>Q5AUX3_EMENI</name>
<dbReference type="RefSeq" id="XP_681176.1">
    <property type="nucleotide sequence ID" value="XM_676084.1"/>
</dbReference>
<reference evidence="3" key="1">
    <citation type="journal article" date="2005" name="Nature">
        <title>Sequencing of Aspergillus nidulans and comparative analysis with A. fumigatus and A. oryzae.</title>
        <authorList>
            <person name="Galagan J.E."/>
            <person name="Calvo S.E."/>
            <person name="Cuomo C."/>
            <person name="Ma L.J."/>
            <person name="Wortman J.R."/>
            <person name="Batzoglou S."/>
            <person name="Lee S.I."/>
            <person name="Basturkmen M."/>
            <person name="Spevak C.C."/>
            <person name="Clutterbuck J."/>
            <person name="Kapitonov V."/>
            <person name="Jurka J."/>
            <person name="Scazzocchio C."/>
            <person name="Farman M."/>
            <person name="Butler J."/>
            <person name="Purcell S."/>
            <person name="Harris S."/>
            <person name="Braus G.H."/>
            <person name="Draht O."/>
            <person name="Busch S."/>
            <person name="D'Enfert C."/>
            <person name="Bouchier C."/>
            <person name="Goldman G.H."/>
            <person name="Bell-Pedersen D."/>
            <person name="Griffiths-Jones S."/>
            <person name="Doonan J.H."/>
            <person name="Yu J."/>
            <person name="Vienken K."/>
            <person name="Pain A."/>
            <person name="Freitag M."/>
            <person name="Selker E.U."/>
            <person name="Archer D.B."/>
            <person name="Penalva M.A."/>
            <person name="Oakley B.R."/>
            <person name="Momany M."/>
            <person name="Tanaka T."/>
            <person name="Kumagai T."/>
            <person name="Asai K."/>
            <person name="Machida M."/>
            <person name="Nierman W.C."/>
            <person name="Denning D.W."/>
            <person name="Caddick M."/>
            <person name="Hynes M."/>
            <person name="Paoletti M."/>
            <person name="Fischer R."/>
            <person name="Miller B."/>
            <person name="Dyer P."/>
            <person name="Sachs M.S."/>
            <person name="Osmani S.A."/>
            <person name="Birren B.W."/>
        </authorList>
    </citation>
    <scope>NUCLEOTIDE SEQUENCE [LARGE SCALE GENOMIC DNA]</scope>
    <source>
        <strain evidence="3">FGSC A4 / ATCC 38163 / CBS 112.46 / NRRL 194 / M139</strain>
    </source>
</reference>
<dbReference type="PROSITE" id="PS51819">
    <property type="entry name" value="VOC"/>
    <property type="match status" value="1"/>
</dbReference>
<evidence type="ECO:0000313" key="2">
    <source>
        <dbReference type="EMBL" id="CBF73501.1"/>
    </source>
</evidence>
<protein>
    <recommendedName>
        <fullName evidence="1">VOC domain-containing protein</fullName>
    </recommendedName>
</protein>
<feature type="domain" description="VOC" evidence="1">
    <location>
        <begin position="9"/>
        <end position="156"/>
    </location>
</feature>
<dbReference type="EMBL" id="BN001302">
    <property type="protein sequence ID" value="CBF73501.1"/>
    <property type="molecule type" value="Genomic_DNA"/>
</dbReference>
<dbReference type="HOGENOM" id="CLU_099500_1_0_1"/>
<dbReference type="InterPro" id="IPR004360">
    <property type="entry name" value="Glyas_Fos-R_dOase_dom"/>
</dbReference>
<dbReference type="InterPro" id="IPR037523">
    <property type="entry name" value="VOC_core"/>
</dbReference>
<evidence type="ECO:0000259" key="1">
    <source>
        <dbReference type="PROSITE" id="PS51819"/>
    </source>
</evidence>
<dbReference type="Gene3D" id="3.10.180.10">
    <property type="entry name" value="2,3-Dihydroxybiphenyl 1,2-Dioxygenase, domain 1"/>
    <property type="match status" value="1"/>
</dbReference>
<dbReference type="GeneID" id="2868959"/>
<organism evidence="2 3">
    <name type="scientific">Emericella nidulans (strain FGSC A4 / ATCC 38163 / CBS 112.46 / NRRL 194 / M139)</name>
    <name type="common">Aspergillus nidulans</name>
    <dbReference type="NCBI Taxonomy" id="227321"/>
    <lineage>
        <taxon>Eukaryota</taxon>
        <taxon>Fungi</taxon>
        <taxon>Dikarya</taxon>
        <taxon>Ascomycota</taxon>
        <taxon>Pezizomycotina</taxon>
        <taxon>Eurotiomycetes</taxon>
        <taxon>Eurotiomycetidae</taxon>
        <taxon>Eurotiales</taxon>
        <taxon>Aspergillaceae</taxon>
        <taxon>Aspergillus</taxon>
        <taxon>Aspergillus subgen. Nidulantes</taxon>
    </lineage>
</organism>
<dbReference type="InterPro" id="IPR029068">
    <property type="entry name" value="Glyas_Bleomycin-R_OHBP_Dase"/>
</dbReference>
<accession>C8V4U8</accession>
<dbReference type="PANTHER" id="PTHR21366:SF22">
    <property type="entry name" value="VOC DOMAIN-CONTAINING PROTEIN"/>
    <property type="match status" value="1"/>
</dbReference>
<reference evidence="3" key="2">
    <citation type="journal article" date="2009" name="Fungal Genet. Biol.">
        <title>The 2008 update of the Aspergillus nidulans genome annotation: a community effort.</title>
        <authorList>
            <person name="Wortman J.R."/>
            <person name="Gilsenan J.M."/>
            <person name="Joardar V."/>
            <person name="Deegan J."/>
            <person name="Clutterbuck J."/>
            <person name="Andersen M.R."/>
            <person name="Archer D."/>
            <person name="Bencina M."/>
            <person name="Braus G."/>
            <person name="Coutinho P."/>
            <person name="von Dohren H."/>
            <person name="Doonan J."/>
            <person name="Driessen A.J."/>
            <person name="Durek P."/>
            <person name="Espeso E."/>
            <person name="Fekete E."/>
            <person name="Flipphi M."/>
            <person name="Estrada C.G."/>
            <person name="Geysens S."/>
            <person name="Goldman G."/>
            <person name="de Groot P.W."/>
            <person name="Hansen K."/>
            <person name="Harris S.D."/>
            <person name="Heinekamp T."/>
            <person name="Helmstaedt K."/>
            <person name="Henrissat B."/>
            <person name="Hofmann G."/>
            <person name="Homan T."/>
            <person name="Horio T."/>
            <person name="Horiuchi H."/>
            <person name="James S."/>
            <person name="Jones M."/>
            <person name="Karaffa L."/>
            <person name="Karanyi Z."/>
            <person name="Kato M."/>
            <person name="Keller N."/>
            <person name="Kelly D.E."/>
            <person name="Kiel J.A."/>
            <person name="Kim J.M."/>
            <person name="van der Klei I.J."/>
            <person name="Klis F.M."/>
            <person name="Kovalchuk A."/>
            <person name="Krasevec N."/>
            <person name="Kubicek C.P."/>
            <person name="Liu B."/>
            <person name="Maccabe A."/>
            <person name="Meyer V."/>
            <person name="Mirabito P."/>
            <person name="Miskei M."/>
            <person name="Mos M."/>
            <person name="Mullins J."/>
            <person name="Nelson D.R."/>
            <person name="Nielsen J."/>
            <person name="Oakley B.R."/>
            <person name="Osmani S.A."/>
            <person name="Pakula T."/>
            <person name="Paszewski A."/>
            <person name="Paulsen I."/>
            <person name="Pilsyk S."/>
            <person name="Pocsi I."/>
            <person name="Punt P.J."/>
            <person name="Ram A.F."/>
            <person name="Ren Q."/>
            <person name="Robellet X."/>
            <person name="Robson G."/>
            <person name="Seiboth B."/>
            <person name="van Solingen P."/>
            <person name="Specht T."/>
            <person name="Sun J."/>
            <person name="Taheri-Talesh N."/>
            <person name="Takeshita N."/>
            <person name="Ussery D."/>
            <person name="vanKuyk P.A."/>
            <person name="Visser H."/>
            <person name="van de Vondervoort P.J."/>
            <person name="de Vries R.P."/>
            <person name="Walton J."/>
            <person name="Xiang X."/>
            <person name="Xiong Y."/>
            <person name="Zeng A.P."/>
            <person name="Brandt B.W."/>
            <person name="Cornell M.J."/>
            <person name="van den Hondel C.A."/>
            <person name="Visser J."/>
            <person name="Oliver S.G."/>
            <person name="Turner G."/>
        </authorList>
    </citation>
    <scope>GENOME REANNOTATION</scope>
    <source>
        <strain evidence="3">FGSC A4 / ATCC 38163 / CBS 112.46 / NRRL 194 / M139</strain>
    </source>
</reference>
<dbReference type="OMA" id="FFRCGPG"/>
<dbReference type="Pfam" id="PF00903">
    <property type="entry name" value="Glyoxalase"/>
    <property type="match status" value="1"/>
</dbReference>
<sequence>MATENNPPPLTHVLETCLYVRDIHASRKFYEDVLNIKPFMQSHRSACFSLGNTTLLLFQLGQTDADITTPSGVIPGHGPSAQIVAKLNAAKEGDGDIDSLKQHFCVAVQSTEDVAKWEAYLQKKGVPIISCTNWERGGKSIYFADLDGHLAEIASRGIWPHY</sequence>
<dbReference type="AlphaFoldDB" id="Q5AUX3"/>
<dbReference type="OrthoDB" id="16820at2759"/>
<dbReference type="VEuPathDB" id="FungiDB:AN7907"/>
<dbReference type="KEGG" id="ani:ANIA_07907"/>
<dbReference type="PANTHER" id="PTHR21366">
    <property type="entry name" value="GLYOXALASE FAMILY PROTEIN"/>
    <property type="match status" value="1"/>
</dbReference>